<evidence type="ECO:0000256" key="7">
    <source>
        <dbReference type="ARBA" id="ARBA00023150"/>
    </source>
</evidence>
<keyword evidence="7" id="KW-0501">Molybdenum cofactor biosynthesis</keyword>
<protein>
    <submittedName>
        <fullName evidence="9">Molybdenum cofactor guanylyltransferase</fullName>
    </submittedName>
</protein>
<reference evidence="9" key="1">
    <citation type="journal article" date="2014" name="Int. J. Syst. Evol. Microbiol.">
        <title>Complete genome sequence of Corynebacterium casei LMG S-19264T (=DSM 44701T), isolated from a smear-ripened cheese.</title>
        <authorList>
            <consortium name="US DOE Joint Genome Institute (JGI-PGF)"/>
            <person name="Walter F."/>
            <person name="Albersmeier A."/>
            <person name="Kalinowski J."/>
            <person name="Ruckert C."/>
        </authorList>
    </citation>
    <scope>NUCLEOTIDE SEQUENCE</scope>
    <source>
        <strain evidence="9">CGMCC 1.15320</strain>
    </source>
</reference>
<dbReference type="Pfam" id="PF12804">
    <property type="entry name" value="NTP_transf_3"/>
    <property type="match status" value="1"/>
</dbReference>
<keyword evidence="9" id="KW-0548">Nucleotidyltransferase</keyword>
<gene>
    <name evidence="9" type="primary">mobA</name>
    <name evidence="9" type="ORF">GCM10011385_05650</name>
</gene>
<evidence type="ECO:0000256" key="3">
    <source>
        <dbReference type="ARBA" id="ARBA00022723"/>
    </source>
</evidence>
<dbReference type="Gene3D" id="3.90.550.10">
    <property type="entry name" value="Spore Coat Polysaccharide Biosynthesis Protein SpsA, Chain A"/>
    <property type="match status" value="1"/>
</dbReference>
<dbReference type="SUPFAM" id="SSF53448">
    <property type="entry name" value="Nucleotide-diphospho-sugar transferases"/>
    <property type="match status" value="1"/>
</dbReference>
<keyword evidence="3" id="KW-0479">Metal-binding</keyword>
<evidence type="ECO:0000256" key="5">
    <source>
        <dbReference type="ARBA" id="ARBA00022842"/>
    </source>
</evidence>
<name>A0A916RGA2_9HYPH</name>
<proteinExistence type="predicted"/>
<keyword evidence="10" id="KW-1185">Reference proteome</keyword>
<evidence type="ECO:0000256" key="6">
    <source>
        <dbReference type="ARBA" id="ARBA00023134"/>
    </source>
</evidence>
<dbReference type="GO" id="GO:0005525">
    <property type="term" value="F:GTP binding"/>
    <property type="evidence" value="ECO:0007669"/>
    <property type="project" value="UniProtKB-KW"/>
</dbReference>
<comment type="caution">
    <text evidence="9">The sequence shown here is derived from an EMBL/GenBank/DDBJ whole genome shotgun (WGS) entry which is preliminary data.</text>
</comment>
<dbReference type="CDD" id="cd02503">
    <property type="entry name" value="MobA"/>
    <property type="match status" value="1"/>
</dbReference>
<feature type="domain" description="MobA-like NTP transferase" evidence="8">
    <location>
        <begin position="1"/>
        <end position="146"/>
    </location>
</feature>
<reference evidence="9" key="2">
    <citation type="submission" date="2020-09" db="EMBL/GenBank/DDBJ databases">
        <authorList>
            <person name="Sun Q."/>
            <person name="Zhou Y."/>
        </authorList>
    </citation>
    <scope>NUCLEOTIDE SEQUENCE</scope>
    <source>
        <strain evidence="9">CGMCC 1.15320</strain>
    </source>
</reference>
<dbReference type="EMBL" id="BMIF01000001">
    <property type="protein sequence ID" value="GGA54921.1"/>
    <property type="molecule type" value="Genomic_DNA"/>
</dbReference>
<evidence type="ECO:0000313" key="9">
    <source>
        <dbReference type="EMBL" id="GGA54921.1"/>
    </source>
</evidence>
<dbReference type="InterPro" id="IPR029044">
    <property type="entry name" value="Nucleotide-diphossugar_trans"/>
</dbReference>
<sequence>MGGGDKSLRELDGRPLLDHVIARLSPQVDGLLLNANGDPSRFSPWRIPVVADSIIDFGPLGGIQAGLLWAAEQPQAFSHILTVAADTPFFPDTLARRLIAAEAGTGTIALASSGGRVHPTFGLWPVSLRQDLTEFLAREGAASVRAFAEREHGAVVVDFSYAGELDPFFNVNTPEDLEIAANVVRTER</sequence>
<dbReference type="GO" id="GO:0046872">
    <property type="term" value="F:metal ion binding"/>
    <property type="evidence" value="ECO:0007669"/>
    <property type="project" value="UniProtKB-KW"/>
</dbReference>
<evidence type="ECO:0000256" key="4">
    <source>
        <dbReference type="ARBA" id="ARBA00022741"/>
    </source>
</evidence>
<dbReference type="NCBIfam" id="TIGR02665">
    <property type="entry name" value="molyb_mobA"/>
    <property type="match status" value="1"/>
</dbReference>
<dbReference type="AlphaFoldDB" id="A0A916RGA2"/>
<dbReference type="InterPro" id="IPR013482">
    <property type="entry name" value="Molybde_CF_guanTrfase"/>
</dbReference>
<evidence type="ECO:0000259" key="8">
    <source>
        <dbReference type="Pfam" id="PF12804"/>
    </source>
</evidence>
<keyword evidence="2" id="KW-0808">Transferase</keyword>
<dbReference type="GO" id="GO:1902758">
    <property type="term" value="P:bis(molybdopterin guanine dinucleotide)molybdenum biosynthetic process"/>
    <property type="evidence" value="ECO:0007669"/>
    <property type="project" value="TreeGrafter"/>
</dbReference>
<dbReference type="GO" id="GO:0016779">
    <property type="term" value="F:nucleotidyltransferase activity"/>
    <property type="evidence" value="ECO:0007669"/>
    <property type="project" value="UniProtKB-KW"/>
</dbReference>
<keyword evidence="1" id="KW-0963">Cytoplasm</keyword>
<evidence type="ECO:0000256" key="2">
    <source>
        <dbReference type="ARBA" id="ARBA00022679"/>
    </source>
</evidence>
<dbReference type="Proteomes" id="UP000636264">
    <property type="component" value="Unassembled WGS sequence"/>
</dbReference>
<dbReference type="PANTHER" id="PTHR19136:SF81">
    <property type="entry name" value="MOLYBDENUM COFACTOR GUANYLYLTRANSFERASE"/>
    <property type="match status" value="1"/>
</dbReference>
<keyword evidence="4" id="KW-0547">Nucleotide-binding</keyword>
<dbReference type="PANTHER" id="PTHR19136">
    <property type="entry name" value="MOLYBDENUM COFACTOR GUANYLYLTRANSFERASE"/>
    <property type="match status" value="1"/>
</dbReference>
<keyword evidence="5" id="KW-0460">Magnesium</keyword>
<accession>A0A916RGA2</accession>
<evidence type="ECO:0000313" key="10">
    <source>
        <dbReference type="Proteomes" id="UP000636264"/>
    </source>
</evidence>
<organism evidence="9 10">
    <name type="scientific">Nitratireductor aestuarii</name>
    <dbReference type="NCBI Taxonomy" id="1735103"/>
    <lineage>
        <taxon>Bacteria</taxon>
        <taxon>Pseudomonadati</taxon>
        <taxon>Pseudomonadota</taxon>
        <taxon>Alphaproteobacteria</taxon>
        <taxon>Hyphomicrobiales</taxon>
        <taxon>Phyllobacteriaceae</taxon>
        <taxon>Nitratireductor</taxon>
    </lineage>
</organism>
<evidence type="ECO:0000256" key="1">
    <source>
        <dbReference type="ARBA" id="ARBA00022490"/>
    </source>
</evidence>
<keyword evidence="6" id="KW-0342">GTP-binding</keyword>
<dbReference type="InterPro" id="IPR025877">
    <property type="entry name" value="MobA-like_NTP_Trfase"/>
</dbReference>